<keyword evidence="4" id="KW-1185">Reference proteome</keyword>
<evidence type="ECO:0000313" key="4">
    <source>
        <dbReference type="Proteomes" id="UP001281410"/>
    </source>
</evidence>
<dbReference type="PANTHER" id="PTHR47074:SF48">
    <property type="entry name" value="POLYNUCLEOTIDYL TRANSFERASE, RIBONUCLEASE H-LIKE SUPERFAMILY PROTEIN"/>
    <property type="match status" value="1"/>
</dbReference>
<evidence type="ECO:0000313" key="3">
    <source>
        <dbReference type="EMBL" id="KAK3222258.1"/>
    </source>
</evidence>
<dbReference type="InterPro" id="IPR026960">
    <property type="entry name" value="RVT-Znf"/>
</dbReference>
<name>A0AAE0AQP3_9ROSI</name>
<dbReference type="InterPro" id="IPR052929">
    <property type="entry name" value="RNase_H-like_EbsB-rel"/>
</dbReference>
<evidence type="ECO:0000259" key="1">
    <source>
        <dbReference type="Pfam" id="PF13456"/>
    </source>
</evidence>
<accession>A0AAE0AQP3</accession>
<organism evidence="3 4">
    <name type="scientific">Dipteronia sinensis</name>
    <dbReference type="NCBI Taxonomy" id="43782"/>
    <lineage>
        <taxon>Eukaryota</taxon>
        <taxon>Viridiplantae</taxon>
        <taxon>Streptophyta</taxon>
        <taxon>Embryophyta</taxon>
        <taxon>Tracheophyta</taxon>
        <taxon>Spermatophyta</taxon>
        <taxon>Magnoliopsida</taxon>
        <taxon>eudicotyledons</taxon>
        <taxon>Gunneridae</taxon>
        <taxon>Pentapetalae</taxon>
        <taxon>rosids</taxon>
        <taxon>malvids</taxon>
        <taxon>Sapindales</taxon>
        <taxon>Sapindaceae</taxon>
        <taxon>Hippocastanoideae</taxon>
        <taxon>Acereae</taxon>
        <taxon>Dipteronia</taxon>
    </lineage>
</organism>
<dbReference type="GO" id="GO:0004523">
    <property type="term" value="F:RNA-DNA hybrid ribonuclease activity"/>
    <property type="evidence" value="ECO:0007669"/>
    <property type="project" value="InterPro"/>
</dbReference>
<comment type="caution">
    <text evidence="3">The sequence shown here is derived from an EMBL/GenBank/DDBJ whole genome shotgun (WGS) entry which is preliminary data.</text>
</comment>
<dbReference type="Pfam" id="PF13966">
    <property type="entry name" value="zf-RVT"/>
    <property type="match status" value="1"/>
</dbReference>
<feature type="domain" description="Reverse transcriptase zinc-binding" evidence="2">
    <location>
        <begin position="113"/>
        <end position="178"/>
    </location>
</feature>
<dbReference type="Pfam" id="PF13456">
    <property type="entry name" value="RVT_3"/>
    <property type="match status" value="1"/>
</dbReference>
<evidence type="ECO:0008006" key="5">
    <source>
        <dbReference type="Google" id="ProtNLM"/>
    </source>
</evidence>
<protein>
    <recommendedName>
        <fullName evidence="5">Reverse transcriptase zinc-binding domain-containing protein</fullName>
    </recommendedName>
</protein>
<dbReference type="InterPro" id="IPR002156">
    <property type="entry name" value="RNaseH_domain"/>
</dbReference>
<feature type="domain" description="RNase H type-1" evidence="1">
    <location>
        <begin position="295"/>
        <end position="384"/>
    </location>
</feature>
<sequence length="386" mass="43979">MRWRVGNESSITIYKDRWISRPSTFKIISSPKLGRNAKVECLISLSGGWDMQKINCNFDKEDVQEILSIPLGSGKTEDTMMWHCDKRGLYTVKSGYCIGQELAGSPGVSNNLAAKKWWLGLWKLNIPLKVKIFIWKASHEWIPTRANLTKMGLQLDNKCPMCMTETETTIHALWSCRKLQYARKEWVPSGRVLINNYGKFFDFIYDCFRLLCAMDYDVLCVTIWKVWCARNSFLHDRKRHDVWNSMNWSRVFLGAFQQRGYVVPDKGVKNNVNEIQWQPPDQGWYKINCTAVMEERGGGFGLGIVIREVSGMVMASCSLQIAAGVDFWAANALAILKSSQFGKDCGLAPFTIESDSKRVVNWIKTASHLNSKYGAILGEIDKVSTH</sequence>
<dbReference type="GO" id="GO:0003676">
    <property type="term" value="F:nucleic acid binding"/>
    <property type="evidence" value="ECO:0007669"/>
    <property type="project" value="InterPro"/>
</dbReference>
<gene>
    <name evidence="3" type="ORF">Dsin_009283</name>
</gene>
<dbReference type="EMBL" id="JANJYJ010000003">
    <property type="protein sequence ID" value="KAK3222258.1"/>
    <property type="molecule type" value="Genomic_DNA"/>
</dbReference>
<dbReference type="Proteomes" id="UP001281410">
    <property type="component" value="Unassembled WGS sequence"/>
</dbReference>
<reference evidence="3" key="1">
    <citation type="journal article" date="2023" name="Plant J.">
        <title>Genome sequences and population genomics provide insights into the demographic history, inbreeding, and mutation load of two 'living fossil' tree species of Dipteronia.</title>
        <authorList>
            <person name="Feng Y."/>
            <person name="Comes H.P."/>
            <person name="Chen J."/>
            <person name="Zhu S."/>
            <person name="Lu R."/>
            <person name="Zhang X."/>
            <person name="Li P."/>
            <person name="Qiu J."/>
            <person name="Olsen K.M."/>
            <person name="Qiu Y."/>
        </authorList>
    </citation>
    <scope>NUCLEOTIDE SEQUENCE</scope>
    <source>
        <strain evidence="3">NBL</strain>
    </source>
</reference>
<proteinExistence type="predicted"/>
<dbReference type="PANTHER" id="PTHR47074">
    <property type="entry name" value="BNAC02G40300D PROTEIN"/>
    <property type="match status" value="1"/>
</dbReference>
<dbReference type="AlphaFoldDB" id="A0AAE0AQP3"/>
<evidence type="ECO:0000259" key="2">
    <source>
        <dbReference type="Pfam" id="PF13966"/>
    </source>
</evidence>